<dbReference type="EC" id="1.4.1.21" evidence="6"/>
<gene>
    <name evidence="6" type="primary">nadX</name>
    <name evidence="9" type="ORF">QO034_07845</name>
</gene>
<dbReference type="InterPro" id="IPR020626">
    <property type="entry name" value="Asp_DH_prok"/>
</dbReference>
<comment type="caution">
    <text evidence="9">The sequence shown here is derived from an EMBL/GenBank/DDBJ whole genome shotgun (WGS) entry which is preliminary data.</text>
</comment>
<evidence type="ECO:0000313" key="9">
    <source>
        <dbReference type="EMBL" id="MDK3073018.1"/>
    </source>
</evidence>
<feature type="domain" description="Aspartate dehydrogenase" evidence="7">
    <location>
        <begin position="164"/>
        <end position="251"/>
    </location>
</feature>
<comment type="catalytic activity">
    <reaction evidence="6">
        <text>L-aspartate + NAD(+) + H2O = oxaloacetate + NH4(+) + NADH + H(+)</text>
        <dbReference type="Rhea" id="RHEA:11788"/>
        <dbReference type="ChEBI" id="CHEBI:15377"/>
        <dbReference type="ChEBI" id="CHEBI:15378"/>
        <dbReference type="ChEBI" id="CHEBI:16452"/>
        <dbReference type="ChEBI" id="CHEBI:28938"/>
        <dbReference type="ChEBI" id="CHEBI:29991"/>
        <dbReference type="ChEBI" id="CHEBI:57540"/>
        <dbReference type="ChEBI" id="CHEBI:57945"/>
        <dbReference type="EC" id="1.4.1.21"/>
    </reaction>
</comment>
<feature type="domain" description="Aspartate/homoserine dehydrogenase NAD-binding" evidence="8">
    <location>
        <begin position="8"/>
        <end position="116"/>
    </location>
</feature>
<feature type="binding site" evidence="6">
    <location>
        <position position="120"/>
    </location>
    <ligand>
        <name>NAD(+)</name>
        <dbReference type="ChEBI" id="CHEBI:57540"/>
    </ligand>
</feature>
<dbReference type="EMBL" id="JASNJE010000007">
    <property type="protein sequence ID" value="MDK3073018.1"/>
    <property type="molecule type" value="Genomic_DNA"/>
</dbReference>
<evidence type="ECO:0000256" key="1">
    <source>
        <dbReference type="ARBA" id="ARBA00008331"/>
    </source>
</evidence>
<organism evidence="9 10">
    <name type="scientific">Sedimentitalea xiamensis</name>
    <dbReference type="NCBI Taxonomy" id="3050037"/>
    <lineage>
        <taxon>Bacteria</taxon>
        <taxon>Pseudomonadati</taxon>
        <taxon>Pseudomonadota</taxon>
        <taxon>Alphaproteobacteria</taxon>
        <taxon>Rhodobacterales</taxon>
        <taxon>Paracoccaceae</taxon>
        <taxon>Sedimentitalea</taxon>
    </lineage>
</organism>
<evidence type="ECO:0000256" key="3">
    <source>
        <dbReference type="ARBA" id="ARBA00022857"/>
    </source>
</evidence>
<evidence type="ECO:0000256" key="6">
    <source>
        <dbReference type="HAMAP-Rule" id="MF_01265"/>
    </source>
</evidence>
<sequence length="264" mass="27396">MQTIAVIGYGAVASYVRMAATSSRFRVAAVIGRPGRENAARAVFGEVPFLAEVSRLPVGLDVVVDCAGHAGLRDHGAGVLRRGLPLVTVSIGALADDGLRAELAEAARAGGSRLHLASGAIGALDALSAASAGRLEEVRYTGRKPPSGWAGSPAEKRLDLRNLSEPAVHFDGSARDCALTYPKNANVAASVALAGLGFDRTGARLIADPTTTRNTHEISARGDFGELNFTIAGKGMPDNPKSSALTAMSVVRTILNREERIVFG</sequence>
<comment type="function">
    <text evidence="6">Specifically catalyzes the NAD or NADP-dependent dehydrogenation of L-aspartate to iminoaspartate.</text>
</comment>
<dbReference type="Pfam" id="PF03447">
    <property type="entry name" value="NAD_binding_3"/>
    <property type="match status" value="1"/>
</dbReference>
<accession>A0ABT7FD27</accession>
<feature type="active site" evidence="6">
    <location>
        <position position="216"/>
    </location>
</feature>
<dbReference type="Pfam" id="PF01958">
    <property type="entry name" value="Asp_DH_C"/>
    <property type="match status" value="1"/>
</dbReference>
<dbReference type="HAMAP" id="MF_01265">
    <property type="entry name" value="NadX"/>
    <property type="match status" value="1"/>
</dbReference>
<comment type="miscellaneous">
    <text evidence="6">The iminoaspartate product is unstable in aqueous solution and can decompose to oxaloacetate and ammonia.</text>
</comment>
<comment type="similarity">
    <text evidence="1 6">Belongs to the L-aspartate dehydrogenase family.</text>
</comment>
<keyword evidence="2 6" id="KW-0662">Pyridine nucleotide biosynthesis</keyword>
<dbReference type="Gene3D" id="3.40.50.720">
    <property type="entry name" value="NAD(P)-binding Rossmann-like Domain"/>
    <property type="match status" value="1"/>
</dbReference>
<protein>
    <recommendedName>
        <fullName evidence="6">L-aspartate dehydrogenase</fullName>
        <ecNumber evidence="6">1.4.1.21</ecNumber>
    </recommendedName>
</protein>
<evidence type="ECO:0000313" key="10">
    <source>
        <dbReference type="Proteomes" id="UP001227126"/>
    </source>
</evidence>
<proteinExistence type="inferred from homology"/>
<dbReference type="SUPFAM" id="SSF51735">
    <property type="entry name" value="NAD(P)-binding Rossmann-fold domains"/>
    <property type="match status" value="1"/>
</dbReference>
<dbReference type="NCBIfam" id="NF009828">
    <property type="entry name" value="PRK13303.1-3"/>
    <property type="match status" value="1"/>
</dbReference>
<keyword evidence="5 6" id="KW-0520">NAD</keyword>
<dbReference type="InterPro" id="IPR005106">
    <property type="entry name" value="Asp/hSer_DH_NAD-bd"/>
</dbReference>
<evidence type="ECO:0000256" key="5">
    <source>
        <dbReference type="ARBA" id="ARBA00023027"/>
    </source>
</evidence>
<dbReference type="Gene3D" id="3.30.360.10">
    <property type="entry name" value="Dihydrodipicolinate Reductase, domain 2"/>
    <property type="match status" value="1"/>
</dbReference>
<dbReference type="InterPro" id="IPR036291">
    <property type="entry name" value="NAD(P)-bd_dom_sf"/>
</dbReference>
<evidence type="ECO:0000256" key="2">
    <source>
        <dbReference type="ARBA" id="ARBA00022642"/>
    </source>
</evidence>
<dbReference type="PANTHER" id="PTHR31873">
    <property type="entry name" value="L-ASPARTATE DEHYDROGENASE-RELATED"/>
    <property type="match status" value="1"/>
</dbReference>
<reference evidence="9 10" key="1">
    <citation type="submission" date="2023-05" db="EMBL/GenBank/DDBJ databases">
        <title>Sedimentitalea sp. nov. JM2-8.</title>
        <authorList>
            <person name="Huang J."/>
        </authorList>
    </citation>
    <scope>NUCLEOTIDE SEQUENCE [LARGE SCALE GENOMIC DNA]</scope>
    <source>
        <strain evidence="9 10">JM2-8</strain>
    </source>
</reference>
<dbReference type="GO" id="GO:0033735">
    <property type="term" value="F:aspartate dehydrogenase [NAD(P)+] activity"/>
    <property type="evidence" value="ECO:0007669"/>
    <property type="project" value="UniProtKB-EC"/>
</dbReference>
<dbReference type="PIRSF" id="PIRSF005227">
    <property type="entry name" value="Asp_dh_NAD_syn"/>
    <property type="match status" value="1"/>
</dbReference>
<comment type="catalytic activity">
    <reaction evidence="6">
        <text>L-aspartate + NADP(+) + H2O = oxaloacetate + NH4(+) + NADPH + H(+)</text>
        <dbReference type="Rhea" id="RHEA:11784"/>
        <dbReference type="ChEBI" id="CHEBI:15377"/>
        <dbReference type="ChEBI" id="CHEBI:15378"/>
        <dbReference type="ChEBI" id="CHEBI:16452"/>
        <dbReference type="ChEBI" id="CHEBI:28938"/>
        <dbReference type="ChEBI" id="CHEBI:29991"/>
        <dbReference type="ChEBI" id="CHEBI:57783"/>
        <dbReference type="ChEBI" id="CHEBI:58349"/>
        <dbReference type="EC" id="1.4.1.21"/>
    </reaction>
</comment>
<evidence type="ECO:0000256" key="4">
    <source>
        <dbReference type="ARBA" id="ARBA00023002"/>
    </source>
</evidence>
<comment type="pathway">
    <text evidence="6">Cofactor biosynthesis; NAD(+) biosynthesis; iminoaspartate from L-aspartate (dehydrogenase route): step 1/1.</text>
</comment>
<keyword evidence="4 6" id="KW-0560">Oxidoreductase</keyword>
<dbReference type="Proteomes" id="UP001227126">
    <property type="component" value="Unassembled WGS sequence"/>
</dbReference>
<dbReference type="InterPro" id="IPR002811">
    <property type="entry name" value="Asp_DH"/>
</dbReference>
<name>A0ABT7FD27_9RHOB</name>
<keyword evidence="10" id="KW-1185">Reference proteome</keyword>
<evidence type="ECO:0000259" key="7">
    <source>
        <dbReference type="Pfam" id="PF01958"/>
    </source>
</evidence>
<dbReference type="SUPFAM" id="SSF55347">
    <property type="entry name" value="Glyceraldehyde-3-phosphate dehydrogenase-like, C-terminal domain"/>
    <property type="match status" value="1"/>
</dbReference>
<dbReference type="NCBIfam" id="NF009827">
    <property type="entry name" value="PRK13303.1-2"/>
    <property type="match status" value="1"/>
</dbReference>
<dbReference type="PANTHER" id="PTHR31873:SF6">
    <property type="entry name" value="ASPARTATE DEHYDROGENASE DOMAIN-CONTAINING PROTEIN"/>
    <property type="match status" value="1"/>
</dbReference>
<feature type="binding site" evidence="6">
    <location>
        <position position="186"/>
    </location>
    <ligand>
        <name>NAD(+)</name>
        <dbReference type="ChEBI" id="CHEBI:57540"/>
    </ligand>
</feature>
<evidence type="ECO:0000259" key="8">
    <source>
        <dbReference type="Pfam" id="PF03447"/>
    </source>
</evidence>
<keyword evidence="3 6" id="KW-0521">NADP</keyword>
<dbReference type="InterPro" id="IPR011182">
    <property type="entry name" value="L-Asp_DH"/>
</dbReference>
<dbReference type="RefSeq" id="WP_284484959.1">
    <property type="nucleotide sequence ID" value="NZ_JASNJE010000007.1"/>
</dbReference>